<reference evidence="1 3" key="2">
    <citation type="journal article" date="2018" name="Plant J.">
        <title>The Physcomitrella patens chromosome-scale assembly reveals moss genome structure and evolution.</title>
        <authorList>
            <person name="Lang D."/>
            <person name="Ullrich K.K."/>
            <person name="Murat F."/>
            <person name="Fuchs J."/>
            <person name="Jenkins J."/>
            <person name="Haas F.B."/>
            <person name="Piednoel M."/>
            <person name="Gundlach H."/>
            <person name="Van Bel M."/>
            <person name="Meyberg R."/>
            <person name="Vives C."/>
            <person name="Morata J."/>
            <person name="Symeonidi A."/>
            <person name="Hiss M."/>
            <person name="Muchero W."/>
            <person name="Kamisugi Y."/>
            <person name="Saleh O."/>
            <person name="Blanc G."/>
            <person name="Decker E.L."/>
            <person name="van Gessel N."/>
            <person name="Grimwood J."/>
            <person name="Hayes R.D."/>
            <person name="Graham S.W."/>
            <person name="Gunter L.E."/>
            <person name="McDaniel S.F."/>
            <person name="Hoernstein S.N.W."/>
            <person name="Larsson A."/>
            <person name="Li F.W."/>
            <person name="Perroud P.F."/>
            <person name="Phillips J."/>
            <person name="Ranjan P."/>
            <person name="Rokshar D.S."/>
            <person name="Rothfels C.J."/>
            <person name="Schneider L."/>
            <person name="Shu S."/>
            <person name="Stevenson D.W."/>
            <person name="Thummler F."/>
            <person name="Tillich M."/>
            <person name="Villarreal Aguilar J.C."/>
            <person name="Widiez T."/>
            <person name="Wong G.K."/>
            <person name="Wymore A."/>
            <person name="Zhang Y."/>
            <person name="Zimmer A.D."/>
            <person name="Quatrano R.S."/>
            <person name="Mayer K.F.X."/>
            <person name="Goodstein D."/>
            <person name="Casacuberta J.M."/>
            <person name="Vandepoele K."/>
            <person name="Reski R."/>
            <person name="Cuming A.C."/>
            <person name="Tuskan G.A."/>
            <person name="Maumus F."/>
            <person name="Salse J."/>
            <person name="Schmutz J."/>
            <person name="Rensing S.A."/>
        </authorList>
    </citation>
    <scope>NUCLEOTIDE SEQUENCE [LARGE SCALE GENOMIC DNA]</scope>
    <source>
        <strain evidence="2 3">cv. Gransden 2004</strain>
    </source>
</reference>
<gene>
    <name evidence="1" type="ORF">PHYPA_030078</name>
</gene>
<dbReference type="EnsemblPlants" id="Pp3c26_1260V3.2">
    <property type="protein sequence ID" value="Pp3c26_1260V3.2"/>
    <property type="gene ID" value="Pp3c26_1260"/>
</dbReference>
<dbReference type="InterPro" id="IPR053720">
    <property type="entry name" value="Psm_Assembly_Chaperone"/>
</dbReference>
<evidence type="ECO:0000313" key="3">
    <source>
        <dbReference type="Proteomes" id="UP000006727"/>
    </source>
</evidence>
<protein>
    <submittedName>
        <fullName evidence="1 2">Uncharacterized protein</fullName>
    </submittedName>
</protein>
<dbReference type="STRING" id="3218.A0A2K1IBG1"/>
<dbReference type="InterPro" id="IPR018788">
    <property type="entry name" value="Proteasome_assmbl_chp_3"/>
</dbReference>
<dbReference type="Proteomes" id="UP000006727">
    <property type="component" value="Chromosome 26"/>
</dbReference>
<dbReference type="Gramene" id="Pp3c26_1260V3.1">
    <property type="protein sequence ID" value="Pp3c26_1260V3.1"/>
    <property type="gene ID" value="Pp3c26_1260"/>
</dbReference>
<reference evidence="2" key="3">
    <citation type="submission" date="2020-12" db="UniProtKB">
        <authorList>
            <consortium name="EnsemblPlants"/>
        </authorList>
    </citation>
    <scope>IDENTIFICATION</scope>
</reference>
<dbReference type="GO" id="GO:0043248">
    <property type="term" value="P:proteasome assembly"/>
    <property type="evidence" value="ECO:0007669"/>
    <property type="project" value="InterPro"/>
</dbReference>
<evidence type="ECO:0000313" key="1">
    <source>
        <dbReference type="EMBL" id="PNR26597.1"/>
    </source>
</evidence>
<keyword evidence="3" id="KW-1185">Reference proteome</keyword>
<dbReference type="Gene3D" id="3.30.230.90">
    <property type="match status" value="1"/>
</dbReference>
<dbReference type="EnsemblPlants" id="Pp3c26_1260V3.1">
    <property type="protein sequence ID" value="Pp3c26_1260V3.1"/>
    <property type="gene ID" value="Pp3c26_1260"/>
</dbReference>
<dbReference type="Pfam" id="PF10178">
    <property type="entry name" value="PAC3"/>
    <property type="match status" value="1"/>
</dbReference>
<name>A0A2K1IBG1_PHYPA</name>
<dbReference type="EMBL" id="ABEU02000026">
    <property type="protein sequence ID" value="PNR26597.1"/>
    <property type="molecule type" value="Genomic_DNA"/>
</dbReference>
<evidence type="ECO:0000313" key="2">
    <source>
        <dbReference type="EnsemblPlants" id="Pp3c26_1260V3.1"/>
    </source>
</evidence>
<dbReference type="PaxDb" id="3218-PP1S149_139V6.1"/>
<dbReference type="InParanoid" id="A0A2K1IBG1"/>
<dbReference type="PANTHER" id="PTHR31051:SF1">
    <property type="entry name" value="PROTEASOME ASSEMBLY CHAPERONE 3"/>
    <property type="match status" value="1"/>
</dbReference>
<organism evidence="1">
    <name type="scientific">Physcomitrium patens</name>
    <name type="common">Spreading-leaved earth moss</name>
    <name type="synonym">Physcomitrella patens</name>
    <dbReference type="NCBI Taxonomy" id="3218"/>
    <lineage>
        <taxon>Eukaryota</taxon>
        <taxon>Viridiplantae</taxon>
        <taxon>Streptophyta</taxon>
        <taxon>Embryophyta</taxon>
        <taxon>Bryophyta</taxon>
        <taxon>Bryophytina</taxon>
        <taxon>Bryopsida</taxon>
        <taxon>Funariidae</taxon>
        <taxon>Funariales</taxon>
        <taxon>Funariaceae</taxon>
        <taxon>Physcomitrium</taxon>
    </lineage>
</organism>
<dbReference type="PANTHER" id="PTHR31051">
    <property type="entry name" value="PROTEASOME ASSEMBLY CHAPERONE 3"/>
    <property type="match status" value="1"/>
</dbReference>
<dbReference type="AlphaFoldDB" id="A0A2K1IBG1"/>
<dbReference type="FunCoup" id="A0A2K1IBG1">
    <property type="interactions" value="2651"/>
</dbReference>
<dbReference type="Gramene" id="Pp3c26_1260V3.2">
    <property type="protein sequence ID" value="Pp3c26_1260V3.2"/>
    <property type="gene ID" value="Pp3c26_1260"/>
</dbReference>
<reference evidence="1 3" key="1">
    <citation type="journal article" date="2008" name="Science">
        <title>The Physcomitrella genome reveals evolutionary insights into the conquest of land by plants.</title>
        <authorList>
            <person name="Rensing S."/>
            <person name="Lang D."/>
            <person name="Zimmer A."/>
            <person name="Terry A."/>
            <person name="Salamov A."/>
            <person name="Shapiro H."/>
            <person name="Nishiyama T."/>
            <person name="Perroud P.-F."/>
            <person name="Lindquist E."/>
            <person name="Kamisugi Y."/>
            <person name="Tanahashi T."/>
            <person name="Sakakibara K."/>
            <person name="Fujita T."/>
            <person name="Oishi K."/>
            <person name="Shin-I T."/>
            <person name="Kuroki Y."/>
            <person name="Toyoda A."/>
            <person name="Suzuki Y."/>
            <person name="Hashimoto A."/>
            <person name="Yamaguchi K."/>
            <person name="Sugano A."/>
            <person name="Kohara Y."/>
            <person name="Fujiyama A."/>
            <person name="Anterola A."/>
            <person name="Aoki S."/>
            <person name="Ashton N."/>
            <person name="Barbazuk W.B."/>
            <person name="Barker E."/>
            <person name="Bennetzen J."/>
            <person name="Bezanilla M."/>
            <person name="Blankenship R."/>
            <person name="Cho S.H."/>
            <person name="Dutcher S."/>
            <person name="Estelle M."/>
            <person name="Fawcett J.A."/>
            <person name="Gundlach H."/>
            <person name="Hanada K."/>
            <person name="Heyl A."/>
            <person name="Hicks K.A."/>
            <person name="Hugh J."/>
            <person name="Lohr M."/>
            <person name="Mayer K."/>
            <person name="Melkozernov A."/>
            <person name="Murata T."/>
            <person name="Nelson D."/>
            <person name="Pils B."/>
            <person name="Prigge M."/>
            <person name="Reiss B."/>
            <person name="Renner T."/>
            <person name="Rombauts S."/>
            <person name="Rushton P."/>
            <person name="Sanderfoot A."/>
            <person name="Schween G."/>
            <person name="Shiu S.-H."/>
            <person name="Stueber K."/>
            <person name="Theodoulou F.L."/>
            <person name="Tu H."/>
            <person name="Van de Peer Y."/>
            <person name="Verrier P.J."/>
            <person name="Waters E."/>
            <person name="Wood A."/>
            <person name="Yang L."/>
            <person name="Cove D."/>
            <person name="Cuming A."/>
            <person name="Hasebe M."/>
            <person name="Lucas S."/>
            <person name="Mishler D.B."/>
            <person name="Reski R."/>
            <person name="Grigoriev I."/>
            <person name="Quatrano R.S."/>
            <person name="Boore J.L."/>
        </authorList>
    </citation>
    <scope>NUCLEOTIDE SEQUENCE [LARGE SCALE GENOMIC DNA]</scope>
    <source>
        <strain evidence="2 3">cv. Gransden 2004</strain>
    </source>
</reference>
<accession>A0A2K1IBG1</accession>
<sequence>MASPLTFPVKSKQFVTSIQGLKTEVVQFSYDDHIMSQILAFAFEIAVTQIGKMGTLLHARKEEGYGTGPTFNISILMGKRDEPLMMACARQLIEKMSKTGCSRPLILSLGLADHSAETLKDIIEVVVENKIW</sequence>
<proteinExistence type="predicted"/>